<protein>
    <submittedName>
        <fullName evidence="1">(Mediterranean fruit fly) hypothetical protein</fullName>
    </submittedName>
</protein>
<organism evidence="1 2">
    <name type="scientific">Ceratitis capitata</name>
    <name type="common">Mediterranean fruit fly</name>
    <name type="synonym">Tephritis capitata</name>
    <dbReference type="NCBI Taxonomy" id="7213"/>
    <lineage>
        <taxon>Eukaryota</taxon>
        <taxon>Metazoa</taxon>
        <taxon>Ecdysozoa</taxon>
        <taxon>Arthropoda</taxon>
        <taxon>Hexapoda</taxon>
        <taxon>Insecta</taxon>
        <taxon>Pterygota</taxon>
        <taxon>Neoptera</taxon>
        <taxon>Endopterygota</taxon>
        <taxon>Diptera</taxon>
        <taxon>Brachycera</taxon>
        <taxon>Muscomorpha</taxon>
        <taxon>Tephritoidea</taxon>
        <taxon>Tephritidae</taxon>
        <taxon>Ceratitis</taxon>
        <taxon>Ceratitis</taxon>
    </lineage>
</organism>
<reference evidence="1" key="1">
    <citation type="submission" date="2020-11" db="EMBL/GenBank/DDBJ databases">
        <authorList>
            <person name="Whitehead M."/>
        </authorList>
    </citation>
    <scope>NUCLEOTIDE SEQUENCE</scope>
    <source>
        <strain evidence="1">EGII</strain>
    </source>
</reference>
<accession>A0A811UTY1</accession>
<comment type="caution">
    <text evidence="1">The sequence shown here is derived from an EMBL/GenBank/DDBJ whole genome shotgun (WGS) entry which is preliminary data.</text>
</comment>
<dbReference type="AlphaFoldDB" id="A0A811UTY1"/>
<sequence length="142" mass="15486">MMLVGRSAAACLAHTRVYGQAIWHAGFSILTIMPAKRPTNQPIVRPSVQPSDRTVRRAACYGLVCERNFAKTNVRAATTRWHIMGICCADRRGMACRGMAWHGSIEKATVATTATAVTAAAYTQRLPVVMAKEMMVLAATFM</sequence>
<dbReference type="EMBL" id="CAJHJT010000034">
    <property type="protein sequence ID" value="CAD7002649.1"/>
    <property type="molecule type" value="Genomic_DNA"/>
</dbReference>
<evidence type="ECO:0000313" key="2">
    <source>
        <dbReference type="Proteomes" id="UP000606786"/>
    </source>
</evidence>
<gene>
    <name evidence="1" type="ORF">CCAP1982_LOCUS11132</name>
</gene>
<name>A0A811UTY1_CERCA</name>
<dbReference type="Proteomes" id="UP000606786">
    <property type="component" value="Unassembled WGS sequence"/>
</dbReference>
<keyword evidence="2" id="KW-1185">Reference proteome</keyword>
<evidence type="ECO:0000313" key="1">
    <source>
        <dbReference type="EMBL" id="CAD7002649.1"/>
    </source>
</evidence>
<proteinExistence type="predicted"/>